<reference evidence="1 2" key="1">
    <citation type="journal article" date="2021" name="Nat. Commun.">
        <title>Genetic determinants of endophytism in the Arabidopsis root mycobiome.</title>
        <authorList>
            <person name="Mesny F."/>
            <person name="Miyauchi S."/>
            <person name="Thiergart T."/>
            <person name="Pickel B."/>
            <person name="Atanasova L."/>
            <person name="Karlsson M."/>
            <person name="Huettel B."/>
            <person name="Barry K.W."/>
            <person name="Haridas S."/>
            <person name="Chen C."/>
            <person name="Bauer D."/>
            <person name="Andreopoulos W."/>
            <person name="Pangilinan J."/>
            <person name="LaButti K."/>
            <person name="Riley R."/>
            <person name="Lipzen A."/>
            <person name="Clum A."/>
            <person name="Drula E."/>
            <person name="Henrissat B."/>
            <person name="Kohler A."/>
            <person name="Grigoriev I.V."/>
            <person name="Martin F.M."/>
            <person name="Hacquard S."/>
        </authorList>
    </citation>
    <scope>NUCLEOTIDE SEQUENCE [LARGE SCALE GENOMIC DNA]</scope>
    <source>
        <strain evidence="1 2">MPI-SDFR-AT-0079</strain>
    </source>
</reference>
<gene>
    <name evidence="1" type="ORF">F5144DRAFT_558777</name>
</gene>
<sequence>MSSLFSAQLHPGRALGFLVLGASLHDVLTRLKAEPQRFPKLDLMYTAADPVKEPVIVRLPANGMRLRFDGPEQRLRLIEVLDFTKNHIFLKPTNDKERDLVRPTTEDAPPADATPGPTFRHIYQRFLGPTYDGEYLPSVEMYVLSYPGVAFTFSMKKKEYSPSKDVVSLLHSTAIPTSMAVFSGDSWVQARGTMWTEILPSIKTFAPLAKGKETSPDEVSLVKIYGGGKLQVFRKWTNNSFWIMLGETTPQQLVAELGPPDAIYRKSDQRMYIHKLRATSNPVAGPSGSDMKRQDDLTDTDQSSLPASDEYDSNDEAVEDDIVANVSGECFYNYFYLGFDVLISTPVTPSRPPPSQEGKDDVPQLGFASTTADRLVAIKVILHGNVPGSYPFNRHRRCRWEIGYLSSPNAGGVTNSETPFGEVEERLREEWKSVYASEADARQKQRGMVLNRGWGDSPGSSCELLGGWEEGGATNPGVGKGRGEDSTTTLYGFPGLVFEVLKNGWVSAVTVF</sequence>
<keyword evidence="2" id="KW-1185">Reference proteome</keyword>
<dbReference type="Proteomes" id="UP000724584">
    <property type="component" value="Unassembled WGS sequence"/>
</dbReference>
<name>A0ACB7PQQ1_9PEZI</name>
<organism evidence="1 2">
    <name type="scientific">Chaetomium tenue</name>
    <dbReference type="NCBI Taxonomy" id="1854479"/>
    <lineage>
        <taxon>Eukaryota</taxon>
        <taxon>Fungi</taxon>
        <taxon>Dikarya</taxon>
        <taxon>Ascomycota</taxon>
        <taxon>Pezizomycotina</taxon>
        <taxon>Sordariomycetes</taxon>
        <taxon>Sordariomycetidae</taxon>
        <taxon>Sordariales</taxon>
        <taxon>Chaetomiaceae</taxon>
        <taxon>Chaetomium</taxon>
    </lineage>
</organism>
<dbReference type="EMBL" id="JAGIZQ010000001">
    <property type="protein sequence ID" value="KAH6651209.1"/>
    <property type="molecule type" value="Genomic_DNA"/>
</dbReference>
<comment type="caution">
    <text evidence="1">The sequence shown here is derived from an EMBL/GenBank/DDBJ whole genome shotgun (WGS) entry which is preliminary data.</text>
</comment>
<evidence type="ECO:0000313" key="1">
    <source>
        <dbReference type="EMBL" id="KAH6651209.1"/>
    </source>
</evidence>
<accession>A0ACB7PQQ1</accession>
<proteinExistence type="predicted"/>
<evidence type="ECO:0000313" key="2">
    <source>
        <dbReference type="Proteomes" id="UP000724584"/>
    </source>
</evidence>
<protein>
    <submittedName>
        <fullName evidence="1">Uncharacterized protein</fullName>
    </submittedName>
</protein>